<dbReference type="Proteomes" id="UP000298324">
    <property type="component" value="Unassembled WGS sequence"/>
</dbReference>
<organism evidence="3 4">
    <name type="scientific">Pelotomaculum schinkii</name>
    <dbReference type="NCBI Taxonomy" id="78350"/>
    <lineage>
        <taxon>Bacteria</taxon>
        <taxon>Bacillati</taxon>
        <taxon>Bacillota</taxon>
        <taxon>Clostridia</taxon>
        <taxon>Eubacteriales</taxon>
        <taxon>Desulfotomaculaceae</taxon>
        <taxon>Pelotomaculum</taxon>
    </lineage>
</organism>
<protein>
    <submittedName>
        <fullName evidence="3">Oxidoreductase molybdopterin binding domain protein</fullName>
    </submittedName>
</protein>
<proteinExistence type="predicted"/>
<evidence type="ECO:0000259" key="2">
    <source>
        <dbReference type="Pfam" id="PF13290"/>
    </source>
</evidence>
<dbReference type="SUPFAM" id="SSF56524">
    <property type="entry name" value="Oxidoreductase molybdopterin-binding domain"/>
    <property type="match status" value="1"/>
</dbReference>
<dbReference type="AlphaFoldDB" id="A0A4Y7RH28"/>
<sequence>MLWMNRLLKTIGFAAVLLIACLSLITGCQDQKRETTPQTAGIAPGSTGLETGNPGGEPDMLTITGNGVERETKFTPDELKSMEDALAGACYSAVNNWPAKKFIVGKGVKLTHLLQKAGIKEDAQTIIFKAADGYNASFTREQLEEKRFCYPDLLKGSAEGAVEVPMILAWGYQEDTSNLSEAASGKLRLLFGQTGLNDAATAAFVKGVTTIEVLTTPPGQWGAVRAEPAPGKVKPGTGVVLSHPEQDLVKIYYTLDGSEPDAKSLLYNPSTSYFRPELNKPIQVNQTVTIKAIAIGFGKHNSQVAIFNYDVE</sequence>
<feature type="domain" description="GH29D-like beta-sandwich" evidence="2">
    <location>
        <begin position="228"/>
        <end position="304"/>
    </location>
</feature>
<feature type="region of interest" description="Disordered" evidence="1">
    <location>
        <begin position="36"/>
        <end position="56"/>
    </location>
</feature>
<dbReference type="PROSITE" id="PS51257">
    <property type="entry name" value="PROKAR_LIPOPROTEIN"/>
    <property type="match status" value="1"/>
</dbReference>
<gene>
    <name evidence="3" type="ORF">Psch_01624</name>
</gene>
<accession>A0A4Y7RH28</accession>
<reference evidence="3 4" key="1">
    <citation type="journal article" date="2018" name="Environ. Microbiol.">
        <title>Novel energy conservation strategies and behaviour of Pelotomaculum schinkii driving syntrophic propionate catabolism.</title>
        <authorList>
            <person name="Hidalgo-Ahumada C.A.P."/>
            <person name="Nobu M.K."/>
            <person name="Narihiro T."/>
            <person name="Tamaki H."/>
            <person name="Liu W.T."/>
            <person name="Kamagata Y."/>
            <person name="Stams A.J.M."/>
            <person name="Imachi H."/>
            <person name="Sousa D.Z."/>
        </authorList>
    </citation>
    <scope>NUCLEOTIDE SEQUENCE [LARGE SCALE GENOMIC DNA]</scope>
    <source>
        <strain evidence="3 4">HH</strain>
    </source>
</reference>
<name>A0A4Y7RH28_9FIRM</name>
<evidence type="ECO:0000313" key="3">
    <source>
        <dbReference type="EMBL" id="TEB08069.1"/>
    </source>
</evidence>
<dbReference type="EMBL" id="QFGA01000001">
    <property type="protein sequence ID" value="TEB08069.1"/>
    <property type="molecule type" value="Genomic_DNA"/>
</dbReference>
<dbReference type="Gene3D" id="3.90.420.10">
    <property type="entry name" value="Oxidoreductase, molybdopterin-binding domain"/>
    <property type="match status" value="1"/>
</dbReference>
<evidence type="ECO:0000256" key="1">
    <source>
        <dbReference type="SAM" id="MobiDB-lite"/>
    </source>
</evidence>
<dbReference type="Pfam" id="PF13290">
    <property type="entry name" value="CHB_HEX_C_1"/>
    <property type="match status" value="1"/>
</dbReference>
<dbReference type="InterPro" id="IPR036374">
    <property type="entry name" value="OxRdtase_Mopterin-bd_sf"/>
</dbReference>
<dbReference type="InterPro" id="IPR059177">
    <property type="entry name" value="GH29D-like_dom"/>
</dbReference>
<comment type="caution">
    <text evidence="3">The sequence shown here is derived from an EMBL/GenBank/DDBJ whole genome shotgun (WGS) entry which is preliminary data.</text>
</comment>
<evidence type="ECO:0000313" key="4">
    <source>
        <dbReference type="Proteomes" id="UP000298324"/>
    </source>
</evidence>
<keyword evidence="4" id="KW-1185">Reference proteome</keyword>